<feature type="region of interest" description="Disordered" evidence="1">
    <location>
        <begin position="26"/>
        <end position="62"/>
    </location>
</feature>
<organism evidence="2">
    <name type="scientific">viral metagenome</name>
    <dbReference type="NCBI Taxonomy" id="1070528"/>
    <lineage>
        <taxon>unclassified sequences</taxon>
        <taxon>metagenomes</taxon>
        <taxon>organismal metagenomes</taxon>
    </lineage>
</organism>
<dbReference type="AlphaFoldDB" id="A0A6C0J1X0"/>
<dbReference type="InterPro" id="IPR029026">
    <property type="entry name" value="tRNA_m1G_MTases_N"/>
</dbReference>
<dbReference type="InterPro" id="IPR029028">
    <property type="entry name" value="Alpha/beta_knot_MTases"/>
</dbReference>
<proteinExistence type="predicted"/>
<dbReference type="EMBL" id="MN740285">
    <property type="protein sequence ID" value="QHT97947.1"/>
    <property type="molecule type" value="Genomic_DNA"/>
</dbReference>
<protein>
    <submittedName>
        <fullName evidence="2">Uncharacterized protein</fullName>
    </submittedName>
</protein>
<dbReference type="SUPFAM" id="SSF75217">
    <property type="entry name" value="alpha/beta knot"/>
    <property type="match status" value="1"/>
</dbReference>
<dbReference type="Gene3D" id="3.40.1280.10">
    <property type="match status" value="1"/>
</dbReference>
<evidence type="ECO:0000313" key="2">
    <source>
        <dbReference type="EMBL" id="QHT97947.1"/>
    </source>
</evidence>
<evidence type="ECO:0000256" key="1">
    <source>
        <dbReference type="SAM" id="MobiDB-lite"/>
    </source>
</evidence>
<name>A0A6C0J1X0_9ZZZZ</name>
<sequence length="138" mass="15595">MDEERFDKFSGLFSQACEKYRINDKEVATSPTRSPTFTVADGNDEATQHSGRPSGTPGPAVRSKYIQESRPEKVCCLNLHGDMNIGQIVRTAEIFGMSEVLIVWRKKYDRRITVGVEFRIPVTKHWTAKGIIARSSIF</sequence>
<accession>A0A6C0J1X0</accession>
<reference evidence="2" key="1">
    <citation type="journal article" date="2020" name="Nature">
        <title>Giant virus diversity and host interactions through global metagenomics.</title>
        <authorList>
            <person name="Schulz F."/>
            <person name="Roux S."/>
            <person name="Paez-Espino D."/>
            <person name="Jungbluth S."/>
            <person name="Walsh D.A."/>
            <person name="Denef V.J."/>
            <person name="McMahon K.D."/>
            <person name="Konstantinidis K.T."/>
            <person name="Eloe-Fadrosh E.A."/>
            <person name="Kyrpides N.C."/>
            <person name="Woyke T."/>
        </authorList>
    </citation>
    <scope>NUCLEOTIDE SEQUENCE</scope>
    <source>
        <strain evidence="2">GVMAG-M-3300025572-1</strain>
    </source>
</reference>